<proteinExistence type="predicted"/>
<accession>A0A164V358</accession>
<protein>
    <submittedName>
        <fullName evidence="1">Uncharacterized protein</fullName>
    </submittedName>
</protein>
<sequence>MPHRIAHASHPRFRPSLPPHMWNNDNAIFDGFQYDDSLRADLLSFVASSDEQISFCHRQFRMVDLHLETIPPLRGGISLREEWAAYYRLFQEVVIKKKISAADLANGYQQLSEIILPSITTMTHRGRPLTPERVLALIESHLTLARRRHHECEELMLRYSQLLDGIEDFVVRVGAEISHEQATLVNTLAMLRQDWQFINEDIGLTTSQHVASHAVAGICVPLMVYATPHGTSSRVVSHFSSMCSHALPDLKKETRRRKKSQATPGCTPTWICKQGAHCSIPNNDHVFVC</sequence>
<evidence type="ECO:0000313" key="2">
    <source>
        <dbReference type="Proteomes" id="UP000076722"/>
    </source>
</evidence>
<gene>
    <name evidence="1" type="ORF">SISNIDRAFT_68489</name>
</gene>
<name>A0A164V358_9AGAM</name>
<reference evidence="1 2" key="1">
    <citation type="journal article" date="2016" name="Mol. Biol. Evol.">
        <title>Comparative Genomics of Early-Diverging Mushroom-Forming Fungi Provides Insights into the Origins of Lignocellulose Decay Capabilities.</title>
        <authorList>
            <person name="Nagy L.G."/>
            <person name="Riley R."/>
            <person name="Tritt A."/>
            <person name="Adam C."/>
            <person name="Daum C."/>
            <person name="Floudas D."/>
            <person name="Sun H."/>
            <person name="Yadav J.S."/>
            <person name="Pangilinan J."/>
            <person name="Larsson K.H."/>
            <person name="Matsuura K."/>
            <person name="Barry K."/>
            <person name="Labutti K."/>
            <person name="Kuo R."/>
            <person name="Ohm R.A."/>
            <person name="Bhattacharya S.S."/>
            <person name="Shirouzu T."/>
            <person name="Yoshinaga Y."/>
            <person name="Martin F.M."/>
            <person name="Grigoriev I.V."/>
            <person name="Hibbett D.S."/>
        </authorList>
    </citation>
    <scope>NUCLEOTIDE SEQUENCE [LARGE SCALE GENOMIC DNA]</scope>
    <source>
        <strain evidence="1 2">HHB9708</strain>
    </source>
</reference>
<dbReference type="AlphaFoldDB" id="A0A164V358"/>
<evidence type="ECO:0000313" key="1">
    <source>
        <dbReference type="EMBL" id="KZS93770.1"/>
    </source>
</evidence>
<organism evidence="1 2">
    <name type="scientific">Sistotremastrum niveocremeum HHB9708</name>
    <dbReference type="NCBI Taxonomy" id="1314777"/>
    <lineage>
        <taxon>Eukaryota</taxon>
        <taxon>Fungi</taxon>
        <taxon>Dikarya</taxon>
        <taxon>Basidiomycota</taxon>
        <taxon>Agaricomycotina</taxon>
        <taxon>Agaricomycetes</taxon>
        <taxon>Sistotremastrales</taxon>
        <taxon>Sistotremastraceae</taxon>
        <taxon>Sertulicium</taxon>
        <taxon>Sertulicium niveocremeum</taxon>
    </lineage>
</organism>
<keyword evidence="2" id="KW-1185">Reference proteome</keyword>
<dbReference type="EMBL" id="KV419406">
    <property type="protein sequence ID" value="KZS93770.1"/>
    <property type="molecule type" value="Genomic_DNA"/>
</dbReference>
<dbReference type="Proteomes" id="UP000076722">
    <property type="component" value="Unassembled WGS sequence"/>
</dbReference>